<dbReference type="Gene3D" id="3.90.1150.30">
    <property type="match status" value="1"/>
</dbReference>
<dbReference type="EMBL" id="POTW01000004">
    <property type="protein sequence ID" value="PZF86151.1"/>
    <property type="molecule type" value="Genomic_DNA"/>
</dbReference>
<dbReference type="AlphaFoldDB" id="A0A2W2BEW5"/>
<dbReference type="Proteomes" id="UP000248764">
    <property type="component" value="Unassembled WGS sequence"/>
</dbReference>
<sequence length="80" mass="8608">MFALVALGASPGSVTLKCDPYLAADLRTRYPAISAGYQLNSNTHQRPPEGWRIMGGAPRVSGPIGPGRWEFLVQQGGCRH</sequence>
<protein>
    <submittedName>
        <fullName evidence="1">Uncharacterized protein</fullName>
    </submittedName>
</protein>
<gene>
    <name evidence="1" type="ORF">C1I92_02275</name>
</gene>
<organism evidence="1 2">
    <name type="scientific">Jiangella anatolica</name>
    <dbReference type="NCBI Taxonomy" id="2670374"/>
    <lineage>
        <taxon>Bacteria</taxon>
        <taxon>Bacillati</taxon>
        <taxon>Actinomycetota</taxon>
        <taxon>Actinomycetes</taxon>
        <taxon>Jiangellales</taxon>
        <taxon>Jiangellaceae</taxon>
        <taxon>Jiangella</taxon>
    </lineage>
</organism>
<comment type="caution">
    <text evidence="1">The sequence shown here is derived from an EMBL/GenBank/DDBJ whole genome shotgun (WGS) entry which is preliminary data.</text>
</comment>
<proteinExistence type="predicted"/>
<accession>A0A2W2BEW5</accession>
<evidence type="ECO:0000313" key="1">
    <source>
        <dbReference type="EMBL" id="PZF86151.1"/>
    </source>
</evidence>
<name>A0A2W2BEW5_9ACTN</name>
<evidence type="ECO:0000313" key="2">
    <source>
        <dbReference type="Proteomes" id="UP000248764"/>
    </source>
</evidence>
<keyword evidence="2" id="KW-1185">Reference proteome</keyword>
<dbReference type="SUPFAM" id="SSF142906">
    <property type="entry name" value="YjbR-like"/>
    <property type="match status" value="1"/>
</dbReference>
<dbReference type="InterPro" id="IPR038056">
    <property type="entry name" value="YjbR-like_sf"/>
</dbReference>
<reference evidence="1 2" key="1">
    <citation type="submission" date="2018-01" db="EMBL/GenBank/DDBJ databases">
        <title>Draft genome sequence of Jiangella sp. GTF31.</title>
        <authorList>
            <person name="Sahin N."/>
            <person name="Ay H."/>
            <person name="Saygin H."/>
        </authorList>
    </citation>
    <scope>NUCLEOTIDE SEQUENCE [LARGE SCALE GENOMIC DNA]</scope>
    <source>
        <strain evidence="1 2">GTF31</strain>
    </source>
</reference>